<evidence type="ECO:0000256" key="11">
    <source>
        <dbReference type="ARBA" id="ARBA00023033"/>
    </source>
</evidence>
<evidence type="ECO:0000256" key="6">
    <source>
        <dbReference type="ARBA" id="ARBA00022723"/>
    </source>
</evidence>
<evidence type="ECO:0000313" key="16">
    <source>
        <dbReference type="Proteomes" id="UP000295070"/>
    </source>
</evidence>
<dbReference type="STRING" id="8167.A0A484CZE4"/>
<keyword evidence="7" id="KW-0256">Endoplasmic reticulum</keyword>
<dbReference type="PROSITE" id="PS00086">
    <property type="entry name" value="CYTOCHROME_P450"/>
    <property type="match status" value="1"/>
</dbReference>
<dbReference type="Pfam" id="PF00067">
    <property type="entry name" value="p450"/>
    <property type="match status" value="1"/>
</dbReference>
<evidence type="ECO:0000256" key="4">
    <source>
        <dbReference type="ARBA" id="ARBA00010617"/>
    </source>
</evidence>
<evidence type="ECO:0000256" key="7">
    <source>
        <dbReference type="ARBA" id="ARBA00022824"/>
    </source>
</evidence>
<keyword evidence="16" id="KW-1185">Reference proteome</keyword>
<evidence type="ECO:0000256" key="9">
    <source>
        <dbReference type="ARBA" id="ARBA00023002"/>
    </source>
</evidence>
<protein>
    <submittedName>
        <fullName evidence="15">Uncharacterized protein</fullName>
    </submittedName>
</protein>
<organism evidence="15 16">
    <name type="scientific">Perca flavescens</name>
    <name type="common">American yellow perch</name>
    <name type="synonym">Morone flavescens</name>
    <dbReference type="NCBI Taxonomy" id="8167"/>
    <lineage>
        <taxon>Eukaryota</taxon>
        <taxon>Metazoa</taxon>
        <taxon>Chordata</taxon>
        <taxon>Craniata</taxon>
        <taxon>Vertebrata</taxon>
        <taxon>Euteleostomi</taxon>
        <taxon>Actinopterygii</taxon>
        <taxon>Neopterygii</taxon>
        <taxon>Teleostei</taxon>
        <taxon>Neoteleostei</taxon>
        <taxon>Acanthomorphata</taxon>
        <taxon>Eupercaria</taxon>
        <taxon>Perciformes</taxon>
        <taxon>Percoidei</taxon>
        <taxon>Percidae</taxon>
        <taxon>Percinae</taxon>
        <taxon>Perca</taxon>
    </lineage>
</organism>
<evidence type="ECO:0000256" key="2">
    <source>
        <dbReference type="ARBA" id="ARBA00004174"/>
    </source>
</evidence>
<dbReference type="PRINTS" id="PR00463">
    <property type="entry name" value="EP450I"/>
</dbReference>
<dbReference type="PANTHER" id="PTHR24300">
    <property type="entry name" value="CYTOCHROME P450 508A4-RELATED"/>
    <property type="match status" value="1"/>
</dbReference>
<sequence>MNFLKKEVEKHQEEWNPDDPRDYIDAYLSEMKKKKDDPHAGFNIETLLVCILDLLEAGTETSSTTLRWALVYMMNYPEIQEKVQAEIDRVIGQSRQPTMADRPNMPYTDAVIHEIQRMGNIFPLGFPKMASKDATLGGYLIPKGTAINTILASVLFDKNEWATPDIFNPEHFLDSEGQFCRRDAFLPFSAGKRVCLGEHLARMELFLFFTSFFQRFTFSPVPGEMPSLEVVLGFTNSPEEFRVLALPR</sequence>
<dbReference type="Gene3D" id="1.10.630.10">
    <property type="entry name" value="Cytochrome P450"/>
    <property type="match status" value="1"/>
</dbReference>
<dbReference type="Proteomes" id="UP000295070">
    <property type="component" value="Chromosome 9"/>
</dbReference>
<keyword evidence="8" id="KW-0492">Microsome</keyword>
<dbReference type="GO" id="GO:0006082">
    <property type="term" value="P:organic acid metabolic process"/>
    <property type="evidence" value="ECO:0007669"/>
    <property type="project" value="TreeGrafter"/>
</dbReference>
<keyword evidence="6 13" id="KW-0479">Metal-binding</keyword>
<evidence type="ECO:0000256" key="10">
    <source>
        <dbReference type="ARBA" id="ARBA00023004"/>
    </source>
</evidence>
<evidence type="ECO:0000256" key="5">
    <source>
        <dbReference type="ARBA" id="ARBA00022617"/>
    </source>
</evidence>
<comment type="caution">
    <text evidence="15">The sequence shown here is derived from an EMBL/GenBank/DDBJ whole genome shotgun (WGS) entry which is preliminary data.</text>
</comment>
<name>A0A484CZE4_PERFV</name>
<dbReference type="GO" id="GO:0005506">
    <property type="term" value="F:iron ion binding"/>
    <property type="evidence" value="ECO:0007669"/>
    <property type="project" value="InterPro"/>
</dbReference>
<dbReference type="InterPro" id="IPR001128">
    <property type="entry name" value="Cyt_P450"/>
</dbReference>
<keyword evidence="11 14" id="KW-0503">Monooxygenase</keyword>
<keyword evidence="12" id="KW-0472">Membrane</keyword>
<dbReference type="GO" id="GO:0005789">
    <property type="term" value="C:endoplasmic reticulum membrane"/>
    <property type="evidence" value="ECO:0007669"/>
    <property type="project" value="UniProtKB-SubCell"/>
</dbReference>
<dbReference type="InterPro" id="IPR036396">
    <property type="entry name" value="Cyt_P450_sf"/>
</dbReference>
<dbReference type="PANTHER" id="PTHR24300:SF309">
    <property type="entry name" value="CYTOCHROME P450-RELATED"/>
    <property type="match status" value="1"/>
</dbReference>
<dbReference type="GO" id="GO:0006805">
    <property type="term" value="P:xenobiotic metabolic process"/>
    <property type="evidence" value="ECO:0007669"/>
    <property type="project" value="TreeGrafter"/>
</dbReference>
<dbReference type="InterPro" id="IPR002401">
    <property type="entry name" value="Cyt_P450_E_grp-I"/>
</dbReference>
<evidence type="ECO:0000256" key="8">
    <source>
        <dbReference type="ARBA" id="ARBA00022848"/>
    </source>
</evidence>
<comment type="subcellular location">
    <subcellularLocation>
        <location evidence="3">Endoplasmic reticulum membrane</location>
        <topology evidence="3">Peripheral membrane protein</topology>
    </subcellularLocation>
    <subcellularLocation>
        <location evidence="2">Microsome membrane</location>
        <topology evidence="2">Peripheral membrane protein</topology>
    </subcellularLocation>
</comment>
<evidence type="ECO:0000256" key="13">
    <source>
        <dbReference type="PIRSR" id="PIRSR602401-1"/>
    </source>
</evidence>
<comment type="similarity">
    <text evidence="4 14">Belongs to the cytochrome P450 family.</text>
</comment>
<feature type="binding site" description="axial binding residue" evidence="13">
    <location>
        <position position="195"/>
    </location>
    <ligand>
        <name>heme</name>
        <dbReference type="ChEBI" id="CHEBI:30413"/>
    </ligand>
    <ligandPart>
        <name>Fe</name>
        <dbReference type="ChEBI" id="CHEBI:18248"/>
    </ligandPart>
</feature>
<dbReference type="InterPro" id="IPR050182">
    <property type="entry name" value="Cytochrome_P450_fam2"/>
</dbReference>
<comment type="cofactor">
    <cofactor evidence="1 13">
        <name>heme</name>
        <dbReference type="ChEBI" id="CHEBI:30413"/>
    </cofactor>
</comment>
<evidence type="ECO:0000256" key="14">
    <source>
        <dbReference type="RuleBase" id="RU000461"/>
    </source>
</evidence>
<keyword evidence="10 13" id="KW-0408">Iron</keyword>
<reference evidence="15 16" key="1">
    <citation type="submission" date="2019-01" db="EMBL/GenBank/DDBJ databases">
        <title>A chromosome-scale genome assembly of the yellow perch, Perca flavescens.</title>
        <authorList>
            <person name="Feron R."/>
            <person name="Morvezen R."/>
            <person name="Bestin A."/>
            <person name="Haffray P."/>
            <person name="Klopp C."/>
            <person name="Zahm M."/>
            <person name="Cabau C."/>
            <person name="Roques C."/>
            <person name="Donnadieu C."/>
            <person name="Bouchez O."/>
            <person name="Christie M."/>
            <person name="Larson W."/>
            <person name="Guiguen Y."/>
        </authorList>
    </citation>
    <scope>NUCLEOTIDE SEQUENCE [LARGE SCALE GENOMIC DNA]</scope>
    <source>
        <strain evidence="15">YP-PL-M2</strain>
        <tissue evidence="15">Blood</tissue>
    </source>
</reference>
<dbReference type="SUPFAM" id="SSF48264">
    <property type="entry name" value="Cytochrome P450"/>
    <property type="match status" value="1"/>
</dbReference>
<evidence type="ECO:0000256" key="3">
    <source>
        <dbReference type="ARBA" id="ARBA00004406"/>
    </source>
</evidence>
<keyword evidence="5 13" id="KW-0349">Heme</keyword>
<accession>A0A484CZE4</accession>
<gene>
    <name evidence="15" type="ORF">EPR50_G00096640</name>
</gene>
<keyword evidence="9 14" id="KW-0560">Oxidoreductase</keyword>
<dbReference type="GO" id="GO:0016712">
    <property type="term" value="F:oxidoreductase activity, acting on paired donors, with incorporation or reduction of molecular oxygen, reduced flavin or flavoprotein as one donor, and incorporation of one atom of oxygen"/>
    <property type="evidence" value="ECO:0007669"/>
    <property type="project" value="TreeGrafter"/>
</dbReference>
<dbReference type="EMBL" id="SCKG01000009">
    <property type="protein sequence ID" value="TDH08373.1"/>
    <property type="molecule type" value="Genomic_DNA"/>
</dbReference>
<dbReference type="PRINTS" id="PR00385">
    <property type="entry name" value="P450"/>
</dbReference>
<dbReference type="AlphaFoldDB" id="A0A484CZE4"/>
<evidence type="ECO:0000256" key="12">
    <source>
        <dbReference type="ARBA" id="ARBA00023136"/>
    </source>
</evidence>
<dbReference type="GO" id="GO:0020037">
    <property type="term" value="F:heme binding"/>
    <property type="evidence" value="ECO:0007669"/>
    <property type="project" value="InterPro"/>
</dbReference>
<dbReference type="FunFam" id="1.10.630.10:FF:000238">
    <property type="entry name" value="Cytochrome P450 2A6"/>
    <property type="match status" value="1"/>
</dbReference>
<dbReference type="InterPro" id="IPR017972">
    <property type="entry name" value="Cyt_P450_CS"/>
</dbReference>
<evidence type="ECO:0000313" key="15">
    <source>
        <dbReference type="EMBL" id="TDH08373.1"/>
    </source>
</evidence>
<evidence type="ECO:0000256" key="1">
    <source>
        <dbReference type="ARBA" id="ARBA00001971"/>
    </source>
</evidence>
<proteinExistence type="inferred from homology"/>